<dbReference type="Proteomes" id="UP000029120">
    <property type="component" value="Chromosome 8"/>
</dbReference>
<protein>
    <submittedName>
        <fullName evidence="3">Uncharacterized protein</fullName>
    </submittedName>
</protein>
<evidence type="ECO:0000256" key="2">
    <source>
        <dbReference type="SAM" id="MobiDB-lite"/>
    </source>
</evidence>
<reference evidence="4" key="1">
    <citation type="journal article" date="2015" name="Nat. Plants">
        <title>Genome expansion of Arabis alpina linked with retrotransposition and reduced symmetric DNA methylation.</title>
        <authorList>
            <person name="Willing E.M."/>
            <person name="Rawat V."/>
            <person name="Mandakova T."/>
            <person name="Maumus F."/>
            <person name="James G.V."/>
            <person name="Nordstroem K.J."/>
            <person name="Becker C."/>
            <person name="Warthmann N."/>
            <person name="Chica C."/>
            <person name="Szarzynska B."/>
            <person name="Zytnicki M."/>
            <person name="Albani M.C."/>
            <person name="Kiefer C."/>
            <person name="Bergonzi S."/>
            <person name="Castaings L."/>
            <person name="Mateos J.L."/>
            <person name="Berns M.C."/>
            <person name="Bujdoso N."/>
            <person name="Piofczyk T."/>
            <person name="de Lorenzo L."/>
            <person name="Barrero-Sicilia C."/>
            <person name="Mateos I."/>
            <person name="Piednoel M."/>
            <person name="Hagmann J."/>
            <person name="Chen-Min-Tao R."/>
            <person name="Iglesias-Fernandez R."/>
            <person name="Schuster S.C."/>
            <person name="Alonso-Blanco C."/>
            <person name="Roudier F."/>
            <person name="Carbonero P."/>
            <person name="Paz-Ares J."/>
            <person name="Davis S.J."/>
            <person name="Pecinka A."/>
            <person name="Quesneville H."/>
            <person name="Colot V."/>
            <person name="Lysak M.A."/>
            <person name="Weigel D."/>
            <person name="Coupland G."/>
            <person name="Schneeberger K."/>
        </authorList>
    </citation>
    <scope>NUCLEOTIDE SEQUENCE [LARGE SCALE GENOMIC DNA]</scope>
    <source>
        <strain evidence="4">cv. Pajares</strain>
    </source>
</reference>
<name>A0A087G716_ARAAL</name>
<organism evidence="3 4">
    <name type="scientific">Arabis alpina</name>
    <name type="common">Alpine rock-cress</name>
    <dbReference type="NCBI Taxonomy" id="50452"/>
    <lineage>
        <taxon>Eukaryota</taxon>
        <taxon>Viridiplantae</taxon>
        <taxon>Streptophyta</taxon>
        <taxon>Embryophyta</taxon>
        <taxon>Tracheophyta</taxon>
        <taxon>Spermatophyta</taxon>
        <taxon>Magnoliopsida</taxon>
        <taxon>eudicotyledons</taxon>
        <taxon>Gunneridae</taxon>
        <taxon>Pentapetalae</taxon>
        <taxon>rosids</taxon>
        <taxon>malvids</taxon>
        <taxon>Brassicales</taxon>
        <taxon>Brassicaceae</taxon>
        <taxon>Arabideae</taxon>
        <taxon>Arabis</taxon>
    </lineage>
</organism>
<gene>
    <name evidence="3" type="ordered locus">AALP_Aa8g144200</name>
</gene>
<feature type="compositionally biased region" description="Low complexity" evidence="2">
    <location>
        <begin position="59"/>
        <end position="128"/>
    </location>
</feature>
<sequence length="257" mass="27570">MDGFFLFCADMRRDFGRWTRPNSIEMAYKGDRSSIEGSEQLEDSLGIAQSSRDYGSGKPLTLTSATTSAAPASVPAPAAPTTAPASAKRTTVPASAKPTIAPASAKPTTTPASESRTTSSAKKTTTTAKRSRLPSETRTELVVALPALLPSDYDAKRAAKGRATRATTARDRLIRMTSVFQDKASASSLFSTLVLSDDVVAPIDTKSSGEMMRHGQKFLALVNKVGHELETEVDDLKKQVEDEKRRTDNSRTAVNEL</sequence>
<accession>A0A087G716</accession>
<feature type="coiled-coil region" evidence="1">
    <location>
        <begin position="226"/>
        <end position="253"/>
    </location>
</feature>
<evidence type="ECO:0000313" key="3">
    <source>
        <dbReference type="EMBL" id="KFK25668.1"/>
    </source>
</evidence>
<keyword evidence="4" id="KW-1185">Reference proteome</keyword>
<dbReference type="EMBL" id="CM002876">
    <property type="protein sequence ID" value="KFK25668.1"/>
    <property type="molecule type" value="Genomic_DNA"/>
</dbReference>
<feature type="region of interest" description="Disordered" evidence="2">
    <location>
        <begin position="31"/>
        <end position="138"/>
    </location>
</feature>
<evidence type="ECO:0000256" key="1">
    <source>
        <dbReference type="SAM" id="Coils"/>
    </source>
</evidence>
<evidence type="ECO:0000313" key="4">
    <source>
        <dbReference type="Proteomes" id="UP000029120"/>
    </source>
</evidence>
<dbReference type="Gramene" id="KFK25668">
    <property type="protein sequence ID" value="KFK25668"/>
    <property type="gene ID" value="AALP_AA8G144200"/>
</dbReference>
<keyword evidence="1" id="KW-0175">Coiled coil</keyword>
<dbReference type="AlphaFoldDB" id="A0A087G716"/>
<proteinExistence type="predicted"/>